<dbReference type="InterPro" id="IPR007055">
    <property type="entry name" value="BON_dom"/>
</dbReference>
<dbReference type="AlphaFoldDB" id="A0A3G8YFT0"/>
<feature type="domain" description="BON" evidence="1">
    <location>
        <begin position="53"/>
        <end position="121"/>
    </location>
</feature>
<protein>
    <submittedName>
        <fullName evidence="2">BON domain-containing protein</fullName>
    </submittedName>
</protein>
<dbReference type="PROSITE" id="PS50914">
    <property type="entry name" value="BON"/>
    <property type="match status" value="1"/>
</dbReference>
<dbReference type="PANTHER" id="PTHR34606:SF15">
    <property type="entry name" value="BON DOMAIN-CONTAINING PROTEIN"/>
    <property type="match status" value="1"/>
</dbReference>
<evidence type="ECO:0000313" key="2">
    <source>
        <dbReference type="EMBL" id="AZI44189.1"/>
    </source>
</evidence>
<proteinExistence type="predicted"/>
<dbReference type="OrthoDB" id="870892at2"/>
<evidence type="ECO:0000313" key="3">
    <source>
        <dbReference type="Proteomes" id="UP000276417"/>
    </source>
</evidence>
<dbReference type="Proteomes" id="UP000276417">
    <property type="component" value="Chromosome 2"/>
</dbReference>
<dbReference type="Pfam" id="PF04972">
    <property type="entry name" value="BON"/>
    <property type="match status" value="2"/>
</dbReference>
<dbReference type="Gene3D" id="3.30.1340.30">
    <property type="match status" value="2"/>
</dbReference>
<accession>A0A3G8YFT0</accession>
<keyword evidence="3" id="KW-1185">Reference proteome</keyword>
<evidence type="ECO:0000259" key="1">
    <source>
        <dbReference type="PROSITE" id="PS50914"/>
    </source>
</evidence>
<dbReference type="EMBL" id="CP034184">
    <property type="protein sequence ID" value="AZI44189.1"/>
    <property type="molecule type" value="Genomic_DNA"/>
</dbReference>
<dbReference type="InterPro" id="IPR051686">
    <property type="entry name" value="Lipoprotein_DolP"/>
</dbReference>
<gene>
    <name evidence="2" type="ORF">EHF33_14910</name>
</gene>
<dbReference type="KEGG" id="dph:EHF33_14910"/>
<sequence>MPMGVVASVSDGWLTLSGQVEWQYQRNAAYNSVRFLSGAKNFTNLITLVSKPTSDDVQGRIQSALVRSAYVDASNITVNVKGDTVTLTGNVRSYMERDVIENAAWAAPGVLNVNDNVTVLD</sequence>
<reference evidence="2 3" key="1">
    <citation type="submission" date="2018-11" db="EMBL/GenBank/DDBJ databases">
        <title>Deinococcus shelandsis sp. nov., isolated from South Shetland Islands soil of Antarctica.</title>
        <authorList>
            <person name="Tian J."/>
        </authorList>
    </citation>
    <scope>NUCLEOTIDE SEQUENCE [LARGE SCALE GENOMIC DNA]</scope>
    <source>
        <strain evidence="2 3">S14-83T</strain>
    </source>
</reference>
<dbReference type="PANTHER" id="PTHR34606">
    <property type="entry name" value="BON DOMAIN-CONTAINING PROTEIN"/>
    <property type="match status" value="1"/>
</dbReference>
<name>A0A3G8YFT0_9DEIO</name>
<organism evidence="2 3">
    <name type="scientific">Deinococcus psychrotolerans</name>
    <dbReference type="NCBI Taxonomy" id="2489213"/>
    <lineage>
        <taxon>Bacteria</taxon>
        <taxon>Thermotogati</taxon>
        <taxon>Deinococcota</taxon>
        <taxon>Deinococci</taxon>
        <taxon>Deinococcales</taxon>
        <taxon>Deinococcaceae</taxon>
        <taxon>Deinococcus</taxon>
    </lineage>
</organism>